<reference evidence="11" key="1">
    <citation type="submission" date="2014-06" db="EMBL/GenBank/DDBJ databases">
        <title>Molecular identification of begomovirus associated with leaf curl disease of Jatropha gossypifolia.</title>
        <authorList>
            <person name="Srivastava A."/>
            <person name="Raj S.K."/>
        </authorList>
    </citation>
    <scope>NUCLEOTIDE SEQUENCE</scope>
    <source>
        <strain evidence="11">AS-NBRI-Jg3</strain>
    </source>
</reference>
<dbReference type="Pfam" id="PF01524">
    <property type="entry name" value="Gemini_V2"/>
    <property type="match status" value="1"/>
</dbReference>
<dbReference type="GO" id="GO:0052170">
    <property type="term" value="P:symbiont-mediated suppression of host innate immune response"/>
    <property type="evidence" value="ECO:0007669"/>
    <property type="project" value="UniProtKB-KW"/>
</dbReference>
<evidence type="ECO:0000313" key="11">
    <source>
        <dbReference type="EMBL" id="AIR77178.1"/>
    </source>
</evidence>
<keyword evidence="7" id="KW-1090">Inhibition of host innate immune response by virus</keyword>
<keyword evidence="11" id="KW-0946">Virion</keyword>
<evidence type="ECO:0000256" key="5">
    <source>
        <dbReference type="ARBA" id="ARBA00022463"/>
    </source>
</evidence>
<proteinExistence type="inferred from homology"/>
<dbReference type="InterPro" id="IPR002511">
    <property type="entry name" value="Gemini_V2"/>
</dbReference>
<dbReference type="GO" id="GO:0060967">
    <property type="term" value="P:negative regulation of gene silencing by regulatory ncRNA"/>
    <property type="evidence" value="ECO:0007669"/>
    <property type="project" value="InterPro"/>
</dbReference>
<name>A0A089XBD4_9GEMI</name>
<dbReference type="GO" id="GO:0044220">
    <property type="term" value="C:host cell perinuclear region of cytoplasm"/>
    <property type="evidence" value="ECO:0007669"/>
    <property type="project" value="UniProtKB-SubCell"/>
</dbReference>
<comment type="subunit">
    <text evidence="4 10">Interacts with host SGS3.</text>
</comment>
<accession>A0A089XBD4</accession>
<evidence type="ECO:0000256" key="4">
    <source>
        <dbReference type="ARBA" id="ARBA00011105"/>
    </source>
</evidence>
<keyword evidence="6 10" id="KW-0945">Host-virus interaction</keyword>
<keyword evidence="5 10" id="KW-0941">Suppressor of RNA silencing</keyword>
<evidence type="ECO:0000256" key="1">
    <source>
        <dbReference type="ARBA" id="ARBA00003603"/>
    </source>
</evidence>
<keyword evidence="11" id="KW-0167">Capsid protein</keyword>
<organism evidence="11">
    <name type="scientific">Jatropha leaf curl virus</name>
    <dbReference type="NCBI Taxonomy" id="543876"/>
    <lineage>
        <taxon>Viruses</taxon>
        <taxon>Monodnaviria</taxon>
        <taxon>Shotokuvirae</taxon>
        <taxon>Cressdnaviricota</taxon>
        <taxon>Repensiviricetes</taxon>
        <taxon>Geplafuvirales</taxon>
        <taxon>Geminiviridae</taxon>
        <taxon>Begomovirus</taxon>
        <taxon>Begomovirus jatrophae</taxon>
    </lineage>
</organism>
<evidence type="ECO:0000256" key="10">
    <source>
        <dbReference type="RuleBase" id="RU364051"/>
    </source>
</evidence>
<comment type="function">
    <text evidence="1 10">Through its interaction with host SGS3, acts as a suppressor of RNA-mediated gene silencing, also known as post-transcriptional gene silencing (PTGS), a mechanism of plant viral defense that limits the accumulation of viral RNAs.</text>
</comment>
<evidence type="ECO:0000256" key="9">
    <source>
        <dbReference type="ARBA" id="ARBA00023280"/>
    </source>
</evidence>
<keyword evidence="9" id="KW-0899">Viral immunoevasion</keyword>
<dbReference type="GO" id="GO:0019028">
    <property type="term" value="C:viral capsid"/>
    <property type="evidence" value="ECO:0007669"/>
    <property type="project" value="UniProtKB-KW"/>
</dbReference>
<keyword evidence="8 10" id="KW-1035">Host cytoplasm</keyword>
<comment type="similarity">
    <text evidence="3 10">Belongs to the geminiviridae protein AV2/V2 family.</text>
</comment>
<gene>
    <name evidence="11" type="primary">V2</name>
</gene>
<comment type="subcellular location">
    <subcellularLocation>
        <location evidence="2 10">Host cytoplasm</location>
        <location evidence="2 10">Host perinuclear region</location>
    </subcellularLocation>
</comment>
<evidence type="ECO:0000256" key="8">
    <source>
        <dbReference type="ARBA" id="ARBA00023200"/>
    </source>
</evidence>
<dbReference type="EMBL" id="KM023145">
    <property type="protein sequence ID" value="AIR77178.1"/>
    <property type="molecule type" value="Genomic_DNA"/>
</dbReference>
<evidence type="ECO:0000256" key="2">
    <source>
        <dbReference type="ARBA" id="ARBA00004407"/>
    </source>
</evidence>
<protein>
    <recommendedName>
        <fullName evidence="10">Protein V2</fullName>
    </recommendedName>
</protein>
<sequence length="117" mass="13410">MWDPLTNEFPETLHGFRCMLAFKYIQALLSSYAPDTVGYEYLRDLISVLRCRDYAKASVRYGRIVAAKNNTPETELRESLPSHCQCRHCPRHGIQKEGVDVATSEQKTVDIQEKESS</sequence>
<evidence type="ECO:0000256" key="7">
    <source>
        <dbReference type="ARBA" id="ARBA00022632"/>
    </source>
</evidence>
<evidence type="ECO:0000256" key="3">
    <source>
        <dbReference type="ARBA" id="ARBA00009397"/>
    </source>
</evidence>
<evidence type="ECO:0000256" key="6">
    <source>
        <dbReference type="ARBA" id="ARBA00022581"/>
    </source>
</evidence>